<feature type="compositionally biased region" description="Basic residues" evidence="1">
    <location>
        <begin position="27"/>
        <end position="38"/>
    </location>
</feature>
<gene>
    <name evidence="2" type="ORF">E2C01_086668</name>
</gene>
<sequence length="89" mass="9980">MFGEITATLEMSPSMLNIGGEKASQGQKKKRKSKKKAHLSVGSLKSGKASVKIGEQMPRYLPLKRRQVVGSRKYRCREGVPEFISERDK</sequence>
<dbReference type="AlphaFoldDB" id="A0A5B7J9Y4"/>
<dbReference type="EMBL" id="VSRR010088398">
    <property type="protein sequence ID" value="MPC91619.1"/>
    <property type="molecule type" value="Genomic_DNA"/>
</dbReference>
<reference evidence="2 3" key="1">
    <citation type="submission" date="2019-05" db="EMBL/GenBank/DDBJ databases">
        <title>Another draft genome of Portunus trituberculatus and its Hox gene families provides insights of decapod evolution.</title>
        <authorList>
            <person name="Jeong J.-H."/>
            <person name="Song I."/>
            <person name="Kim S."/>
            <person name="Choi T."/>
            <person name="Kim D."/>
            <person name="Ryu S."/>
            <person name="Kim W."/>
        </authorList>
    </citation>
    <scope>NUCLEOTIDE SEQUENCE [LARGE SCALE GENOMIC DNA]</scope>
    <source>
        <tissue evidence="2">Muscle</tissue>
    </source>
</reference>
<evidence type="ECO:0000313" key="3">
    <source>
        <dbReference type="Proteomes" id="UP000324222"/>
    </source>
</evidence>
<dbReference type="Proteomes" id="UP000324222">
    <property type="component" value="Unassembled WGS sequence"/>
</dbReference>
<protein>
    <submittedName>
        <fullName evidence="2">Uncharacterized protein</fullName>
    </submittedName>
</protein>
<organism evidence="2 3">
    <name type="scientific">Portunus trituberculatus</name>
    <name type="common">Swimming crab</name>
    <name type="synonym">Neptunus trituberculatus</name>
    <dbReference type="NCBI Taxonomy" id="210409"/>
    <lineage>
        <taxon>Eukaryota</taxon>
        <taxon>Metazoa</taxon>
        <taxon>Ecdysozoa</taxon>
        <taxon>Arthropoda</taxon>
        <taxon>Crustacea</taxon>
        <taxon>Multicrustacea</taxon>
        <taxon>Malacostraca</taxon>
        <taxon>Eumalacostraca</taxon>
        <taxon>Eucarida</taxon>
        <taxon>Decapoda</taxon>
        <taxon>Pleocyemata</taxon>
        <taxon>Brachyura</taxon>
        <taxon>Eubrachyura</taxon>
        <taxon>Portunoidea</taxon>
        <taxon>Portunidae</taxon>
        <taxon>Portuninae</taxon>
        <taxon>Portunus</taxon>
    </lineage>
</organism>
<proteinExistence type="predicted"/>
<name>A0A5B7J9Y4_PORTR</name>
<evidence type="ECO:0000313" key="2">
    <source>
        <dbReference type="EMBL" id="MPC91619.1"/>
    </source>
</evidence>
<keyword evidence="3" id="KW-1185">Reference proteome</keyword>
<evidence type="ECO:0000256" key="1">
    <source>
        <dbReference type="SAM" id="MobiDB-lite"/>
    </source>
</evidence>
<feature type="region of interest" description="Disordered" evidence="1">
    <location>
        <begin position="13"/>
        <end position="48"/>
    </location>
</feature>
<comment type="caution">
    <text evidence="2">The sequence shown here is derived from an EMBL/GenBank/DDBJ whole genome shotgun (WGS) entry which is preliminary data.</text>
</comment>
<accession>A0A5B7J9Y4</accession>